<dbReference type="Pfam" id="PF00041">
    <property type="entry name" value="fn3"/>
    <property type="match status" value="1"/>
</dbReference>
<dbReference type="EMBL" id="AB180477">
    <property type="protein sequence ID" value="BAD20707.1"/>
    <property type="molecule type" value="mRNA"/>
</dbReference>
<keyword evidence="3 10" id="KW-0732">Signal</keyword>
<evidence type="ECO:0000259" key="11">
    <source>
        <dbReference type="PROSITE" id="PS50853"/>
    </source>
</evidence>
<dbReference type="Gene3D" id="2.60.40.10">
    <property type="entry name" value="Immunoglobulins"/>
    <property type="match status" value="2"/>
</dbReference>
<dbReference type="GO" id="GO:0004896">
    <property type="term" value="F:cytokine receptor activity"/>
    <property type="evidence" value="ECO:0007669"/>
    <property type="project" value="TreeGrafter"/>
</dbReference>
<gene>
    <name evidence="12" type="primary">GHR2</name>
</gene>
<feature type="transmembrane region" description="Helical" evidence="9">
    <location>
        <begin position="245"/>
        <end position="267"/>
    </location>
</feature>
<evidence type="ECO:0000256" key="5">
    <source>
        <dbReference type="ARBA" id="ARBA00023136"/>
    </source>
</evidence>
<comment type="subcellular location">
    <subcellularLocation>
        <location evidence="1">Membrane</location>
        <topology evidence="1">Single-pass type I membrane protein</topology>
    </subcellularLocation>
</comment>
<dbReference type="CDD" id="cd00063">
    <property type="entry name" value="FN3"/>
    <property type="match status" value="1"/>
</dbReference>
<feature type="signal peptide" evidence="10">
    <location>
        <begin position="1"/>
        <end position="17"/>
    </location>
</feature>
<dbReference type="Pfam" id="PF09067">
    <property type="entry name" value="EpoR_lig-bind"/>
    <property type="match status" value="1"/>
</dbReference>
<reference evidence="12" key="1">
    <citation type="journal article" date="2006" name="Comp. Biochem. Physiol. B, Biochem. Mol. Biol.">
        <title>Molecular cloning and characterization of growth hormone receptor and its homologue in the Japanese eel (Anguilla japonica).</title>
        <authorList>
            <person name="Ozaki Y."/>
            <person name="Fukada H."/>
            <person name="Kazeto Y."/>
            <person name="Adachi S."/>
            <person name="Hara A."/>
            <person name="Yamauchi K."/>
        </authorList>
    </citation>
    <scope>NUCLEOTIDE SEQUENCE</scope>
</reference>
<dbReference type="InterPro" id="IPR003961">
    <property type="entry name" value="FN3_dom"/>
</dbReference>
<proteinExistence type="evidence at transcript level"/>
<evidence type="ECO:0000256" key="3">
    <source>
        <dbReference type="ARBA" id="ARBA00022729"/>
    </source>
</evidence>
<keyword evidence="5 9" id="KW-0472">Membrane</keyword>
<name>Q6L630_ANGJA</name>
<evidence type="ECO:0000313" key="12">
    <source>
        <dbReference type="EMBL" id="BAD20707.1"/>
    </source>
</evidence>
<evidence type="ECO:0000256" key="4">
    <source>
        <dbReference type="ARBA" id="ARBA00022989"/>
    </source>
</evidence>
<dbReference type="PANTHER" id="PTHR23037">
    <property type="entry name" value="CYTOKINE RECEPTOR"/>
    <property type="match status" value="1"/>
</dbReference>
<feature type="domain" description="Fibronectin type-III" evidence="11">
    <location>
        <begin position="135"/>
        <end position="238"/>
    </location>
</feature>
<dbReference type="InterPro" id="IPR036116">
    <property type="entry name" value="FN3_sf"/>
</dbReference>
<accession>Q6L630</accession>
<dbReference type="SMR" id="Q6L630"/>
<dbReference type="PROSITE" id="PS50853">
    <property type="entry name" value="FN3"/>
    <property type="match status" value="1"/>
</dbReference>
<evidence type="ECO:0000256" key="7">
    <source>
        <dbReference type="ARBA" id="ARBA00023180"/>
    </source>
</evidence>
<evidence type="ECO:0000256" key="1">
    <source>
        <dbReference type="ARBA" id="ARBA00004479"/>
    </source>
</evidence>
<dbReference type="PANTHER" id="PTHR23037:SF46">
    <property type="entry name" value="INTERLEUKIN 5 RECEPTOR SUBUNIT ALPHA"/>
    <property type="match status" value="1"/>
</dbReference>
<evidence type="ECO:0000256" key="2">
    <source>
        <dbReference type="ARBA" id="ARBA00022692"/>
    </source>
</evidence>
<dbReference type="Pfam" id="PF12772">
    <property type="entry name" value="GHBP"/>
    <property type="match status" value="1"/>
</dbReference>
<evidence type="ECO:0000256" key="8">
    <source>
        <dbReference type="SAM" id="MobiDB-lite"/>
    </source>
</evidence>
<evidence type="ECO:0000256" key="9">
    <source>
        <dbReference type="SAM" id="Phobius"/>
    </source>
</evidence>
<dbReference type="InterPro" id="IPR025871">
    <property type="entry name" value="GHBP"/>
</dbReference>
<protein>
    <submittedName>
        <fullName evidence="12">Growth hormone receptor 2</fullName>
    </submittedName>
</protein>
<feature type="region of interest" description="Disordered" evidence="8">
    <location>
        <begin position="337"/>
        <end position="394"/>
    </location>
</feature>
<evidence type="ECO:0000256" key="6">
    <source>
        <dbReference type="ARBA" id="ARBA00023170"/>
    </source>
</evidence>
<sequence>MATVLLLVLALVTGVGSLASTAPPTTSQVSAPPGGPHFTSCVSREMETFRCWWTAGSFQNLSEPGALRVFFLKNGSPKVWQECPQYSWSAESECFFNKTHTSIWTTYCLQLVSKDRGVTYDNTCLSVENIVHPDPPVGLNWTLLNVSQSALHFDAVVHWKPPSSADVEKGWMTLVYEVQYREKTSPHWNTLDWEKSSSHSLYGLRVNTEYEARVRCKMLSFVNAGEFSEPIFISLPRIHTKESRIPVVVLLIFGTVGVGALLLLIIYSQQQRLMVIFLPPVPAPKIKGIDPELLKKGKFDQLSSILNSHHMYKPDVALEDPWVEHIELDFDEMGEREEHWDTQSLLQPAPPTPYDPSLRDDDSGRASCCDPDLPDPDTPLPSPALSAPRLLSPPRAGRDFYTQVGEVTQAGVVVLASGTGPTKEEEEEELKKKKMFQLVVGTPAGGGYTSGDDARQFSGNPAPTLDYTLVKDVGDQRSLLLNLAPPDPAHTKPLPLACSAQVGPAPTKPLPLPAGYLTPDLLASMSP</sequence>
<keyword evidence="6 12" id="KW-0675">Receptor</keyword>
<keyword evidence="4 9" id="KW-1133">Transmembrane helix</keyword>
<feature type="compositionally biased region" description="Low complexity" evidence="8">
    <location>
        <begin position="383"/>
        <end position="394"/>
    </location>
</feature>
<keyword evidence="7" id="KW-0325">Glycoprotein</keyword>
<dbReference type="InterPro" id="IPR013783">
    <property type="entry name" value="Ig-like_fold"/>
</dbReference>
<dbReference type="GO" id="GO:0009897">
    <property type="term" value="C:external side of plasma membrane"/>
    <property type="evidence" value="ECO:0007669"/>
    <property type="project" value="TreeGrafter"/>
</dbReference>
<dbReference type="InterPro" id="IPR015152">
    <property type="entry name" value="Growth/epo_recpt_lig-bind"/>
</dbReference>
<keyword evidence="2 9" id="KW-0812">Transmembrane</keyword>
<organism evidence="12">
    <name type="scientific">Anguilla japonica</name>
    <name type="common">Japanese eel</name>
    <dbReference type="NCBI Taxonomy" id="7937"/>
    <lineage>
        <taxon>Eukaryota</taxon>
        <taxon>Metazoa</taxon>
        <taxon>Chordata</taxon>
        <taxon>Craniata</taxon>
        <taxon>Vertebrata</taxon>
        <taxon>Euteleostomi</taxon>
        <taxon>Actinopterygii</taxon>
        <taxon>Neopterygii</taxon>
        <taxon>Teleostei</taxon>
        <taxon>Anguilliformes</taxon>
        <taxon>Anguillidae</taxon>
        <taxon>Anguilla</taxon>
    </lineage>
</organism>
<feature type="chain" id="PRO_5004275900" evidence="10">
    <location>
        <begin position="18"/>
        <end position="527"/>
    </location>
</feature>
<dbReference type="AlphaFoldDB" id="Q6L630"/>
<evidence type="ECO:0000256" key="10">
    <source>
        <dbReference type="SAM" id="SignalP"/>
    </source>
</evidence>
<dbReference type="SUPFAM" id="SSF49265">
    <property type="entry name" value="Fibronectin type III"/>
    <property type="match status" value="2"/>
</dbReference>